<proteinExistence type="predicted"/>
<dbReference type="InterPro" id="IPR008927">
    <property type="entry name" value="6-PGluconate_DH-like_C_sf"/>
</dbReference>
<name>A0A9W4MVW9_PENNA</name>
<organism evidence="4 5">
    <name type="scientific">Penicillium nalgiovense</name>
    <dbReference type="NCBI Taxonomy" id="60175"/>
    <lineage>
        <taxon>Eukaryota</taxon>
        <taxon>Fungi</taxon>
        <taxon>Dikarya</taxon>
        <taxon>Ascomycota</taxon>
        <taxon>Pezizomycotina</taxon>
        <taxon>Eurotiomycetes</taxon>
        <taxon>Eurotiomycetidae</taxon>
        <taxon>Eurotiales</taxon>
        <taxon>Aspergillaceae</taxon>
        <taxon>Penicillium</taxon>
    </lineage>
</organism>
<dbReference type="SUPFAM" id="SSF48179">
    <property type="entry name" value="6-phosphogluconate dehydrogenase C-terminal domain-like"/>
    <property type="match status" value="1"/>
</dbReference>
<dbReference type="InterPro" id="IPR019405">
    <property type="entry name" value="Lactonase_7-beta_prop"/>
</dbReference>
<dbReference type="SMART" id="SM00135">
    <property type="entry name" value="LY"/>
    <property type="match status" value="5"/>
</dbReference>
<evidence type="ECO:0000259" key="3">
    <source>
        <dbReference type="Pfam" id="PF02737"/>
    </source>
</evidence>
<dbReference type="InterPro" id="IPR006108">
    <property type="entry name" value="3HC_DH_C"/>
</dbReference>
<gene>
    <name evidence="4" type="ORF">PNAL_LOCUS5701</name>
</gene>
<dbReference type="PANTHER" id="PTHR48075">
    <property type="entry name" value="3-HYDROXYACYL-COA DEHYDROGENASE FAMILY PROTEIN"/>
    <property type="match status" value="1"/>
</dbReference>
<keyword evidence="1" id="KW-0560">Oxidoreductase</keyword>
<dbReference type="Proteomes" id="UP001153461">
    <property type="component" value="Unassembled WGS sequence"/>
</dbReference>
<evidence type="ECO:0000259" key="2">
    <source>
        <dbReference type="Pfam" id="PF00725"/>
    </source>
</evidence>
<dbReference type="SUPFAM" id="SSF51735">
    <property type="entry name" value="NAD(P)-binding Rossmann-fold domains"/>
    <property type="match status" value="1"/>
</dbReference>
<evidence type="ECO:0000313" key="5">
    <source>
        <dbReference type="Proteomes" id="UP001153461"/>
    </source>
</evidence>
<dbReference type="Gene3D" id="3.40.50.720">
    <property type="entry name" value="NAD(P)-binding Rossmann-like Domain"/>
    <property type="match status" value="1"/>
</dbReference>
<evidence type="ECO:0000256" key="1">
    <source>
        <dbReference type="ARBA" id="ARBA00023002"/>
    </source>
</evidence>
<dbReference type="Pfam" id="PF02737">
    <property type="entry name" value="3HCDH_N"/>
    <property type="match status" value="1"/>
</dbReference>
<dbReference type="Gene3D" id="2.130.10.10">
    <property type="entry name" value="YVTN repeat-like/Quinoprotein amine dehydrogenase"/>
    <property type="match status" value="1"/>
</dbReference>
<feature type="domain" description="3-hydroxyacyl-CoA dehydrogenase NAD binding" evidence="3">
    <location>
        <begin position="11"/>
        <end position="213"/>
    </location>
</feature>
<dbReference type="EMBL" id="CAJVNV010000266">
    <property type="protein sequence ID" value="CAG8136647.1"/>
    <property type="molecule type" value="Genomic_DNA"/>
</dbReference>
<dbReference type="InterPro" id="IPR011048">
    <property type="entry name" value="Haem_d1_sf"/>
</dbReference>
<accession>A0A9W4MVW9</accession>
<evidence type="ECO:0000313" key="4">
    <source>
        <dbReference type="EMBL" id="CAG8136647.1"/>
    </source>
</evidence>
<dbReference type="AlphaFoldDB" id="A0A9W4MVW9"/>
<dbReference type="GO" id="GO:0070403">
    <property type="term" value="F:NAD+ binding"/>
    <property type="evidence" value="ECO:0007669"/>
    <property type="project" value="InterPro"/>
</dbReference>
<dbReference type="Pfam" id="PF10282">
    <property type="entry name" value="Lactonase"/>
    <property type="match status" value="1"/>
</dbReference>
<dbReference type="GO" id="GO:0006631">
    <property type="term" value="P:fatty acid metabolic process"/>
    <property type="evidence" value="ECO:0007669"/>
    <property type="project" value="InterPro"/>
</dbReference>
<dbReference type="InterPro" id="IPR011042">
    <property type="entry name" value="6-blade_b-propeller_TolB-like"/>
</dbReference>
<dbReference type="Gene3D" id="2.120.10.30">
    <property type="entry name" value="TolB, C-terminal domain"/>
    <property type="match status" value="2"/>
</dbReference>
<dbReference type="InterPro" id="IPR000033">
    <property type="entry name" value="LDLR_classB_rpt"/>
</dbReference>
<dbReference type="InterPro" id="IPR013328">
    <property type="entry name" value="6PGD_dom2"/>
</dbReference>
<dbReference type="SUPFAM" id="SSF51004">
    <property type="entry name" value="C-terminal (heme d1) domain of cytochrome cd1-nitrite reductase"/>
    <property type="match status" value="1"/>
</dbReference>
<reference evidence="4" key="1">
    <citation type="submission" date="2021-07" db="EMBL/GenBank/DDBJ databases">
        <authorList>
            <person name="Branca A.L. A."/>
        </authorList>
    </citation>
    <scope>NUCLEOTIDE SEQUENCE</scope>
</reference>
<evidence type="ECO:0008006" key="6">
    <source>
        <dbReference type="Google" id="ProtNLM"/>
    </source>
</evidence>
<dbReference type="Gene3D" id="1.10.1040.10">
    <property type="entry name" value="N-(1-d-carboxylethyl)-l-norvaline Dehydrogenase, domain 2"/>
    <property type="match status" value="1"/>
</dbReference>
<dbReference type="SUPFAM" id="SSF63825">
    <property type="entry name" value="YWTD domain"/>
    <property type="match status" value="1"/>
</dbReference>
<dbReference type="InterPro" id="IPR036291">
    <property type="entry name" value="NAD(P)-bd_dom_sf"/>
</dbReference>
<dbReference type="InterPro" id="IPR015943">
    <property type="entry name" value="WD40/YVTN_repeat-like_dom_sf"/>
</dbReference>
<protein>
    <recommendedName>
        <fullName evidence="6">3-hydroxyacyl-CoA dehydrogenase NAD binding domain-containing protein</fullName>
    </recommendedName>
</protein>
<dbReference type="PANTHER" id="PTHR48075:SF3">
    <property type="entry name" value="3-HYDROXYACYL-COA DEHYDROGENASE"/>
    <property type="match status" value="1"/>
</dbReference>
<sequence>MGVKPRTDRPVAVIGGGVLGRRIGCVFIAAGYHVHIRDPSPVALRDAADYIDKHKVEFSLMPRIQKMREEDNEGDPGDPKAQTSISQVDLESYTSAPYGICKTFTELESAISNAWLIVEAVPEILQLKIDTLADLDKYAPADCYIGSNSSSIKSNLMLVKVSAKRKRKVFNIHFTMPPSIRTVELMTCGKTDPEIFPYLETVLGECGMLPVTARRESTGFIFNRIWAAVKREITQILYEGVSDPSEIDLLWEHMFKNGPLPCQLMDQVGLDTVAFIEENYIQERGLPSAANDWLRREYLDQGRLGKKSERGGFYPPLAKSSSAQAYPAHPHSAAKDIYLLDVGLGGNAKDVSQVHSNGKIIRLNLATQKLTPVVVGQNLPDGIDVALETQRIFWTNMGRSTAACDGSIWSADMDGGDVTCVVPVGQVHTPKQISVIESRKQIYFCDREGLGVHRCDFDGKNHVVLVQRRAEPGMSLLEQMTLWCVGVAVDAERGLLYWTQKGPCKAGRGQIFCAGLDIPVGETAENRTDIRCLWSHLPEPIDIEIDSDTRTLYWTDRGEHPFGCTLNRAHVGGEEMDFEKVILARHFHEPIGLKLDKANNIVYVTDLGGSLYSVSLEDGLKTELVRNDVCYTGRNTPTKMHLQTLLPILSALGTTAAITSKPAHLWATHYNGNVYSLTLKDNDLSISQTLNTCGDMPSWLTLDAHTHTVYCSDETGTADPSTHGSLTALHVRPDGTLREGAVAKTVGGGVSSIIYESAAGKKFIAIAHYQGSAISTFALPIKQNQPSLQAFHFNLTRPGKVDQQDSPHPHEVFLDPTGSFIVSPDLGADLLRVYAIEDGPSGKLSECPSVNITYGSGPRHGVFWADNTDRSADGSTNSRQTAAVGETMLYLLNEIGGTMMAFDVSYPRSGCLSFEKTQTLVPYPDSVMPEGATPAEISRIGDQFYVSIRSDQGFEPSDSMVVLDRSPVDGSVKLRDSASAFGKVPRTFVINRAGDLVAIGNQASATVAIVRRDPKTGDLGGEIATLQVGEPGKVGTAEGLSSVIWDE</sequence>
<comment type="caution">
    <text evidence="4">The sequence shown here is derived from an EMBL/GenBank/DDBJ whole genome shotgun (WGS) entry which is preliminary data.</text>
</comment>
<dbReference type="Pfam" id="PF00725">
    <property type="entry name" value="3HCDH"/>
    <property type="match status" value="1"/>
</dbReference>
<dbReference type="GO" id="GO:0016616">
    <property type="term" value="F:oxidoreductase activity, acting on the CH-OH group of donors, NAD or NADP as acceptor"/>
    <property type="evidence" value="ECO:0007669"/>
    <property type="project" value="InterPro"/>
</dbReference>
<dbReference type="InterPro" id="IPR006176">
    <property type="entry name" value="3-OHacyl-CoA_DH_NAD-bd"/>
</dbReference>
<feature type="domain" description="3-hydroxyacyl-CoA dehydrogenase C-terminal" evidence="2">
    <location>
        <begin position="219"/>
        <end position="312"/>
    </location>
</feature>
<dbReference type="OrthoDB" id="10003767at2759"/>